<dbReference type="HOGENOM" id="CLU_1929588_0_0_1"/>
<evidence type="ECO:0000313" key="1">
    <source>
        <dbReference type="EMBL" id="EKC17334.1"/>
    </source>
</evidence>
<dbReference type="EMBL" id="JH823068">
    <property type="protein sequence ID" value="EKC17334.1"/>
    <property type="molecule type" value="Genomic_DNA"/>
</dbReference>
<protein>
    <submittedName>
        <fullName evidence="1">Uncharacterized protein</fullName>
    </submittedName>
</protein>
<sequence>MAASVSTSVLSLTFSKCSHMTEDKCVIAPVVNCRTFIDIFNEYHNFGLKNNTFKVTSQAHVISPTLTVGEVVSLFNVRQFVFTCDGGPQAEEETLSSRIRSAADKADVQAVNAFQIMMAGGRIFPPPKTSR</sequence>
<reference evidence="1" key="1">
    <citation type="journal article" date="2012" name="Nature">
        <title>The oyster genome reveals stress adaptation and complexity of shell formation.</title>
        <authorList>
            <person name="Zhang G."/>
            <person name="Fang X."/>
            <person name="Guo X."/>
            <person name="Li L."/>
            <person name="Luo R."/>
            <person name="Xu F."/>
            <person name="Yang P."/>
            <person name="Zhang L."/>
            <person name="Wang X."/>
            <person name="Qi H."/>
            <person name="Xiong Z."/>
            <person name="Que H."/>
            <person name="Xie Y."/>
            <person name="Holland P.W."/>
            <person name="Paps J."/>
            <person name="Zhu Y."/>
            <person name="Wu F."/>
            <person name="Chen Y."/>
            <person name="Wang J."/>
            <person name="Peng C."/>
            <person name="Meng J."/>
            <person name="Yang L."/>
            <person name="Liu J."/>
            <person name="Wen B."/>
            <person name="Zhang N."/>
            <person name="Huang Z."/>
            <person name="Zhu Q."/>
            <person name="Feng Y."/>
            <person name="Mount A."/>
            <person name="Hedgecock D."/>
            <person name="Xu Z."/>
            <person name="Liu Y."/>
            <person name="Domazet-Loso T."/>
            <person name="Du Y."/>
            <person name="Sun X."/>
            <person name="Zhang S."/>
            <person name="Liu B."/>
            <person name="Cheng P."/>
            <person name="Jiang X."/>
            <person name="Li J."/>
            <person name="Fan D."/>
            <person name="Wang W."/>
            <person name="Fu W."/>
            <person name="Wang T."/>
            <person name="Wang B."/>
            <person name="Zhang J."/>
            <person name="Peng Z."/>
            <person name="Li Y."/>
            <person name="Li N."/>
            <person name="Wang J."/>
            <person name="Chen M."/>
            <person name="He Y."/>
            <person name="Tan F."/>
            <person name="Song X."/>
            <person name="Zheng Q."/>
            <person name="Huang R."/>
            <person name="Yang H."/>
            <person name="Du X."/>
            <person name="Chen L."/>
            <person name="Yang M."/>
            <person name="Gaffney P.M."/>
            <person name="Wang S."/>
            <person name="Luo L."/>
            <person name="She Z."/>
            <person name="Ming Y."/>
            <person name="Huang W."/>
            <person name="Zhang S."/>
            <person name="Huang B."/>
            <person name="Zhang Y."/>
            <person name="Qu T."/>
            <person name="Ni P."/>
            <person name="Miao G."/>
            <person name="Wang J."/>
            <person name="Wang Q."/>
            <person name="Steinberg C.E."/>
            <person name="Wang H."/>
            <person name="Li N."/>
            <person name="Qian L."/>
            <person name="Zhang G."/>
            <person name="Li Y."/>
            <person name="Yang H."/>
            <person name="Liu X."/>
            <person name="Wang J."/>
            <person name="Yin Y."/>
            <person name="Wang J."/>
        </authorList>
    </citation>
    <scope>NUCLEOTIDE SEQUENCE [LARGE SCALE GENOMIC DNA]</scope>
    <source>
        <strain evidence="1">05x7-T-G4-1.051#20</strain>
    </source>
</reference>
<dbReference type="InParanoid" id="K1PES6"/>
<proteinExistence type="predicted"/>
<name>K1PES6_MAGGI</name>
<accession>K1PES6</accession>
<dbReference type="AlphaFoldDB" id="K1PES6"/>
<gene>
    <name evidence="1" type="ORF">CGI_10001105</name>
</gene>
<organism evidence="1">
    <name type="scientific">Magallana gigas</name>
    <name type="common">Pacific oyster</name>
    <name type="synonym">Crassostrea gigas</name>
    <dbReference type="NCBI Taxonomy" id="29159"/>
    <lineage>
        <taxon>Eukaryota</taxon>
        <taxon>Metazoa</taxon>
        <taxon>Spiralia</taxon>
        <taxon>Lophotrochozoa</taxon>
        <taxon>Mollusca</taxon>
        <taxon>Bivalvia</taxon>
        <taxon>Autobranchia</taxon>
        <taxon>Pteriomorphia</taxon>
        <taxon>Ostreida</taxon>
        <taxon>Ostreoidea</taxon>
        <taxon>Ostreidae</taxon>
        <taxon>Magallana</taxon>
    </lineage>
</organism>